<proteinExistence type="predicted"/>
<name>A0ABR3ISN4_9AGAR</name>
<reference evidence="3" key="1">
    <citation type="submission" date="2024-06" db="EMBL/GenBank/DDBJ databases">
        <title>Multi-omics analyses provide insights into the biosynthesis of the anticancer antibiotic pleurotin in Hohenbuehelia grisea.</title>
        <authorList>
            <person name="Weaver J.A."/>
            <person name="Alberti F."/>
        </authorList>
    </citation>
    <scope>NUCLEOTIDE SEQUENCE [LARGE SCALE GENOMIC DNA]</scope>
    <source>
        <strain evidence="3">T-177</strain>
    </source>
</reference>
<organism evidence="2 3">
    <name type="scientific">Hohenbuehelia grisea</name>
    <dbReference type="NCBI Taxonomy" id="104357"/>
    <lineage>
        <taxon>Eukaryota</taxon>
        <taxon>Fungi</taxon>
        <taxon>Dikarya</taxon>
        <taxon>Basidiomycota</taxon>
        <taxon>Agaricomycotina</taxon>
        <taxon>Agaricomycetes</taxon>
        <taxon>Agaricomycetidae</taxon>
        <taxon>Agaricales</taxon>
        <taxon>Pleurotineae</taxon>
        <taxon>Pleurotaceae</taxon>
        <taxon>Hohenbuehelia</taxon>
    </lineage>
</organism>
<feature type="compositionally biased region" description="Basic and acidic residues" evidence="1">
    <location>
        <begin position="195"/>
        <end position="204"/>
    </location>
</feature>
<feature type="compositionally biased region" description="Polar residues" evidence="1">
    <location>
        <begin position="176"/>
        <end position="189"/>
    </location>
</feature>
<dbReference type="Proteomes" id="UP001556367">
    <property type="component" value="Unassembled WGS sequence"/>
</dbReference>
<feature type="compositionally biased region" description="Low complexity" evidence="1">
    <location>
        <begin position="131"/>
        <end position="156"/>
    </location>
</feature>
<feature type="region of interest" description="Disordered" evidence="1">
    <location>
        <begin position="69"/>
        <end position="204"/>
    </location>
</feature>
<evidence type="ECO:0000313" key="3">
    <source>
        <dbReference type="Proteomes" id="UP001556367"/>
    </source>
</evidence>
<protein>
    <submittedName>
        <fullName evidence="2">Uncharacterized protein</fullName>
    </submittedName>
</protein>
<feature type="compositionally biased region" description="Basic and acidic residues" evidence="1">
    <location>
        <begin position="89"/>
        <end position="108"/>
    </location>
</feature>
<dbReference type="EMBL" id="JASNQZ010000015">
    <property type="protein sequence ID" value="KAL0946241.1"/>
    <property type="molecule type" value="Genomic_DNA"/>
</dbReference>
<sequence length="204" mass="22030">MTLIQNPHIHRPMFQDATTNPPLSVSVGKASAASFHDILSPEHLTTASPTSEKPPSPNARFKDVVRRAAMPKMQGVAQSIMRRSGTVSDRGRSEKYRDSDADSMKEKLLPQGSLRRSLTSRPARQEDTASLRRSVSSASSRSTASTRSSMSMSSARAVRESNSYLPSLPSVPANAPLQTSAAHASRSSTPPVPPQKERRVPTLA</sequence>
<comment type="caution">
    <text evidence="2">The sequence shown here is derived from an EMBL/GenBank/DDBJ whole genome shotgun (WGS) entry which is preliminary data.</text>
</comment>
<keyword evidence="3" id="KW-1185">Reference proteome</keyword>
<evidence type="ECO:0000313" key="2">
    <source>
        <dbReference type="EMBL" id="KAL0946241.1"/>
    </source>
</evidence>
<gene>
    <name evidence="2" type="ORF">HGRIS_012499</name>
</gene>
<evidence type="ECO:0000256" key="1">
    <source>
        <dbReference type="SAM" id="MobiDB-lite"/>
    </source>
</evidence>
<feature type="region of interest" description="Disordered" evidence="1">
    <location>
        <begin position="1"/>
        <end position="28"/>
    </location>
</feature>
<accession>A0ABR3ISN4</accession>